<reference evidence="2 3" key="1">
    <citation type="submission" date="2020-10" db="EMBL/GenBank/DDBJ databases">
        <title>Pygocentrus nattereri (red-bellied piranha) genome, fPygNat1, primary haplotype.</title>
        <authorList>
            <person name="Myers G."/>
            <person name="Meyer A."/>
            <person name="Karagic N."/>
            <person name="Pippel M."/>
            <person name="Winkler S."/>
            <person name="Tracey A."/>
            <person name="Wood J."/>
            <person name="Formenti G."/>
            <person name="Howe K."/>
            <person name="Fedrigo O."/>
            <person name="Jarvis E.D."/>
        </authorList>
    </citation>
    <scope>NUCLEOTIDE SEQUENCE [LARGE SCALE GENOMIC DNA]</scope>
</reference>
<proteinExistence type="predicted"/>
<name>A0AAR2IQN4_PYGNA</name>
<dbReference type="InterPro" id="IPR050967">
    <property type="entry name" value="Thiamine_Salvage_TenA"/>
</dbReference>
<dbReference type="InterPro" id="IPR016084">
    <property type="entry name" value="Haem_Oase-like_multi-hlx"/>
</dbReference>
<dbReference type="GO" id="GO:0006772">
    <property type="term" value="P:thiamine metabolic process"/>
    <property type="evidence" value="ECO:0007669"/>
    <property type="project" value="UniProtKB-ARBA"/>
</dbReference>
<dbReference type="Ensembl" id="ENSPNAT00000057132.1">
    <property type="protein sequence ID" value="ENSPNAP00000060872.1"/>
    <property type="gene ID" value="ENSPNAG00000033086.1"/>
</dbReference>
<dbReference type="GeneTree" id="ENSGT01030000234852"/>
<reference evidence="2" key="2">
    <citation type="submission" date="2025-05" db="UniProtKB">
        <authorList>
            <consortium name="Ensembl"/>
        </authorList>
    </citation>
    <scope>IDENTIFICATION</scope>
</reference>
<evidence type="ECO:0000313" key="3">
    <source>
        <dbReference type="Proteomes" id="UP001501920"/>
    </source>
</evidence>
<dbReference type="SUPFAM" id="SSF48613">
    <property type="entry name" value="Heme oxygenase-like"/>
    <property type="match status" value="1"/>
</dbReference>
<evidence type="ECO:0000313" key="2">
    <source>
        <dbReference type="Ensembl" id="ENSPNAP00000039951.1"/>
    </source>
</evidence>
<sequence length="241" mass="28389">EITSTTSITTCVLPLTYCPRSGCSFTANQMDDVSDYLWNNSLDLAKETLHLEFLNKLKSYTMKAERYLKFTLQDMVYLDGVTAMLKEMSEKVTEPEDLKVFIEGRHSSYKKFRDSSENQKLFVLLNFMLFFLLQDLNSIEPMPAMQKYLDTYREVMKESDPVYFVVALLPCPRAWSWIAQNLQLPKHSVHYIRKSDSESGQSEKHYRPILNKYLNSTEKLQKANDIFRRQMQNEHDFFYTS</sequence>
<dbReference type="Pfam" id="PF03070">
    <property type="entry name" value="TENA_THI-4"/>
    <property type="match status" value="1"/>
</dbReference>
<dbReference type="GO" id="GO:0005829">
    <property type="term" value="C:cytosol"/>
    <property type="evidence" value="ECO:0007669"/>
    <property type="project" value="TreeGrafter"/>
</dbReference>
<dbReference type="AlphaFoldDB" id="A0AAR2IQN4"/>
<dbReference type="PANTHER" id="PTHR43198:SF2">
    <property type="entry name" value="SI:CH1073-67J19.1-RELATED"/>
    <property type="match status" value="1"/>
</dbReference>
<dbReference type="InterPro" id="IPR004305">
    <property type="entry name" value="Thiaminase-2/PQQC"/>
</dbReference>
<feature type="domain" description="Thiaminase-2/PQQC" evidence="1">
    <location>
        <begin position="50"/>
        <end position="238"/>
    </location>
</feature>
<organism evidence="2 3">
    <name type="scientific">Pygocentrus nattereri</name>
    <name type="common">Red-bellied piranha</name>
    <dbReference type="NCBI Taxonomy" id="42514"/>
    <lineage>
        <taxon>Eukaryota</taxon>
        <taxon>Metazoa</taxon>
        <taxon>Chordata</taxon>
        <taxon>Craniata</taxon>
        <taxon>Vertebrata</taxon>
        <taxon>Euteleostomi</taxon>
        <taxon>Actinopterygii</taxon>
        <taxon>Neopterygii</taxon>
        <taxon>Teleostei</taxon>
        <taxon>Ostariophysi</taxon>
        <taxon>Characiformes</taxon>
        <taxon>Characoidei</taxon>
        <taxon>Pygocentrus</taxon>
    </lineage>
</organism>
<accession>A0AAR2IQN4</accession>
<dbReference type="PANTHER" id="PTHR43198">
    <property type="entry name" value="BIFUNCTIONAL TH2 PROTEIN"/>
    <property type="match status" value="1"/>
</dbReference>
<dbReference type="Gene3D" id="1.20.910.10">
    <property type="entry name" value="Heme oxygenase-like"/>
    <property type="match status" value="1"/>
</dbReference>
<dbReference type="Ensembl" id="ENSPNAT00000076579.1">
    <property type="protein sequence ID" value="ENSPNAP00000039951.1"/>
    <property type="gene ID" value="ENSPNAG00000030735.1"/>
</dbReference>
<evidence type="ECO:0000259" key="1">
    <source>
        <dbReference type="Pfam" id="PF03070"/>
    </source>
</evidence>
<keyword evidence="3" id="KW-1185">Reference proteome</keyword>
<protein>
    <recommendedName>
        <fullName evidence="1">Thiaminase-2/PQQC domain-containing protein</fullName>
    </recommendedName>
</protein>
<dbReference type="Ensembl" id="ENSPNAT00000083553.1">
    <property type="protein sequence ID" value="ENSPNAP00000052188.1"/>
    <property type="gene ID" value="ENSPNAG00000035633.1"/>
</dbReference>
<dbReference type="Proteomes" id="UP001501920">
    <property type="component" value="Chromosome 2"/>
</dbReference>